<comment type="similarity">
    <text evidence="1 6">Belongs to the aldehyde dehydrogenase family.</text>
</comment>
<organism evidence="8 9">
    <name type="scientific">Teratosphaeria nubilosa</name>
    <dbReference type="NCBI Taxonomy" id="161662"/>
    <lineage>
        <taxon>Eukaryota</taxon>
        <taxon>Fungi</taxon>
        <taxon>Dikarya</taxon>
        <taxon>Ascomycota</taxon>
        <taxon>Pezizomycotina</taxon>
        <taxon>Dothideomycetes</taxon>
        <taxon>Dothideomycetidae</taxon>
        <taxon>Mycosphaerellales</taxon>
        <taxon>Teratosphaeriaceae</taxon>
        <taxon>Teratosphaeria</taxon>
    </lineage>
</organism>
<dbReference type="FunFam" id="3.40.309.10:FF:000012">
    <property type="entry name" value="Betaine aldehyde dehydrogenase"/>
    <property type="match status" value="1"/>
</dbReference>
<dbReference type="InterPro" id="IPR015590">
    <property type="entry name" value="Aldehyde_DH_dom"/>
</dbReference>
<feature type="active site" evidence="5">
    <location>
        <position position="224"/>
    </location>
</feature>
<evidence type="ECO:0000256" key="4">
    <source>
        <dbReference type="ARBA" id="ARBA00049194"/>
    </source>
</evidence>
<accession>A0A6G1KYW7</accession>
<evidence type="ECO:0000256" key="3">
    <source>
        <dbReference type="ARBA" id="ARBA00024226"/>
    </source>
</evidence>
<proteinExistence type="inferred from homology"/>
<dbReference type="SUPFAM" id="SSF53720">
    <property type="entry name" value="ALDH-like"/>
    <property type="match status" value="1"/>
</dbReference>
<dbReference type="InterPro" id="IPR016163">
    <property type="entry name" value="Ald_DH_C"/>
</dbReference>
<evidence type="ECO:0000259" key="7">
    <source>
        <dbReference type="Pfam" id="PF00171"/>
    </source>
</evidence>
<sequence>MTLPTFPDLSTFTRSCKDESKRIAVENPATGETLTTIQAGDASTVDEAVKASQKAFTSRWRSLAPSERSALLFRCADALETHADELATILCLENGKPRQDARAYDVNFLVGVFRYFASICDKLPSEFYDRGSTYCTVFYEPQGVCCGILPFNWPPIHTGGRIVEILQTVLPQNVVQVVPGLGPEVPQALIEHPMVRMVSFTGSTRAGAAVAKTASASITPVVLELGGKNAYVVLEDADFDLAVRDALDGAFFNKGEACTATSRLLIHRNLYDPFVEKLAAGVKKLKAGNGMDPKTHVGPQISRAQQKRVLEFIELGKAEGARVVAQAQLSTEDECKDGFFAPATLLADVKEDMRVFKEEMFGTIVTVTPFDDFEHGFCLANNTEYGLTAAVYTKDSLQASRAVRALESGMVWVNNYNRNVLGTPFGGMKHSGYAREHTIETLKEWCSAKWTGTPG</sequence>
<keyword evidence="2 6" id="KW-0560">Oxidoreductase</keyword>
<dbReference type="OrthoDB" id="310895at2759"/>
<comment type="catalytic activity">
    <reaction evidence="4">
        <text>an aldehyde + NAD(+) + H2O = a carboxylate + NADH + 2 H(+)</text>
        <dbReference type="Rhea" id="RHEA:16185"/>
        <dbReference type="ChEBI" id="CHEBI:15377"/>
        <dbReference type="ChEBI" id="CHEBI:15378"/>
        <dbReference type="ChEBI" id="CHEBI:17478"/>
        <dbReference type="ChEBI" id="CHEBI:29067"/>
        <dbReference type="ChEBI" id="CHEBI:57540"/>
        <dbReference type="ChEBI" id="CHEBI:57945"/>
        <dbReference type="EC" id="1.2.1.3"/>
    </reaction>
</comment>
<dbReference type="InterPro" id="IPR029510">
    <property type="entry name" value="Ald_DH_CS_GLU"/>
</dbReference>
<feature type="domain" description="Aldehyde dehydrogenase" evidence="7">
    <location>
        <begin position="161"/>
        <end position="450"/>
    </location>
</feature>
<dbReference type="AlphaFoldDB" id="A0A6G1KYW7"/>
<evidence type="ECO:0000256" key="1">
    <source>
        <dbReference type="ARBA" id="ARBA00009986"/>
    </source>
</evidence>
<dbReference type="CDD" id="cd07078">
    <property type="entry name" value="ALDH"/>
    <property type="match status" value="1"/>
</dbReference>
<dbReference type="PROSITE" id="PS00070">
    <property type="entry name" value="ALDEHYDE_DEHYDR_CYS"/>
    <property type="match status" value="1"/>
</dbReference>
<protein>
    <recommendedName>
        <fullName evidence="3">aldehyde dehydrogenase (NAD(+))</fullName>
        <ecNumber evidence="3">1.2.1.3</ecNumber>
    </recommendedName>
</protein>
<dbReference type="Gene3D" id="3.40.309.10">
    <property type="entry name" value="Aldehyde Dehydrogenase, Chain A, domain 2"/>
    <property type="match status" value="1"/>
</dbReference>
<dbReference type="EMBL" id="ML995882">
    <property type="protein sequence ID" value="KAF2765841.1"/>
    <property type="molecule type" value="Genomic_DNA"/>
</dbReference>
<dbReference type="InterPro" id="IPR016161">
    <property type="entry name" value="Ald_DH/histidinol_DH"/>
</dbReference>
<reference evidence="8" key="1">
    <citation type="journal article" date="2020" name="Stud. Mycol.">
        <title>101 Dothideomycetes genomes: a test case for predicting lifestyles and emergence of pathogens.</title>
        <authorList>
            <person name="Haridas S."/>
            <person name="Albert R."/>
            <person name="Binder M."/>
            <person name="Bloem J."/>
            <person name="Labutti K."/>
            <person name="Salamov A."/>
            <person name="Andreopoulos B."/>
            <person name="Baker S."/>
            <person name="Barry K."/>
            <person name="Bills G."/>
            <person name="Bluhm B."/>
            <person name="Cannon C."/>
            <person name="Castanera R."/>
            <person name="Culley D."/>
            <person name="Daum C."/>
            <person name="Ezra D."/>
            <person name="Gonzalez J."/>
            <person name="Henrissat B."/>
            <person name="Kuo A."/>
            <person name="Liang C."/>
            <person name="Lipzen A."/>
            <person name="Lutzoni F."/>
            <person name="Magnuson J."/>
            <person name="Mondo S."/>
            <person name="Nolan M."/>
            <person name="Ohm R."/>
            <person name="Pangilinan J."/>
            <person name="Park H.-J."/>
            <person name="Ramirez L."/>
            <person name="Alfaro M."/>
            <person name="Sun H."/>
            <person name="Tritt A."/>
            <person name="Yoshinaga Y."/>
            <person name="Zwiers L.-H."/>
            <person name="Turgeon B."/>
            <person name="Goodwin S."/>
            <person name="Spatafora J."/>
            <person name="Crous P."/>
            <person name="Grigoriev I."/>
        </authorList>
    </citation>
    <scope>NUCLEOTIDE SEQUENCE</scope>
    <source>
        <strain evidence="8">CBS 116005</strain>
    </source>
</reference>
<dbReference type="InterPro" id="IPR016160">
    <property type="entry name" value="Ald_DH_CS_CYS"/>
</dbReference>
<dbReference type="EC" id="1.2.1.3" evidence="3"/>
<name>A0A6G1KYW7_9PEZI</name>
<gene>
    <name evidence="8" type="ORF">EJ03DRAFT_338759</name>
</gene>
<dbReference type="PROSITE" id="PS00687">
    <property type="entry name" value="ALDEHYDE_DEHYDR_GLU"/>
    <property type="match status" value="1"/>
</dbReference>
<evidence type="ECO:0000313" key="8">
    <source>
        <dbReference type="EMBL" id="KAF2765841.1"/>
    </source>
</evidence>
<evidence type="ECO:0000256" key="5">
    <source>
        <dbReference type="PROSITE-ProRule" id="PRU10007"/>
    </source>
</evidence>
<dbReference type="PANTHER" id="PTHR11699">
    <property type="entry name" value="ALDEHYDE DEHYDROGENASE-RELATED"/>
    <property type="match status" value="1"/>
</dbReference>
<dbReference type="InterPro" id="IPR016162">
    <property type="entry name" value="Ald_DH_N"/>
</dbReference>
<evidence type="ECO:0000313" key="9">
    <source>
        <dbReference type="Proteomes" id="UP000799436"/>
    </source>
</evidence>
<evidence type="ECO:0000256" key="2">
    <source>
        <dbReference type="ARBA" id="ARBA00023002"/>
    </source>
</evidence>
<evidence type="ECO:0000256" key="6">
    <source>
        <dbReference type="RuleBase" id="RU003345"/>
    </source>
</evidence>
<dbReference type="Proteomes" id="UP000799436">
    <property type="component" value="Unassembled WGS sequence"/>
</dbReference>
<keyword evidence="9" id="KW-1185">Reference proteome</keyword>
<dbReference type="GO" id="GO:0004029">
    <property type="term" value="F:aldehyde dehydrogenase (NAD+) activity"/>
    <property type="evidence" value="ECO:0007669"/>
    <property type="project" value="UniProtKB-EC"/>
</dbReference>
<dbReference type="Pfam" id="PF00171">
    <property type="entry name" value="Aldedh"/>
    <property type="match status" value="1"/>
</dbReference>
<dbReference type="Gene3D" id="3.40.605.10">
    <property type="entry name" value="Aldehyde Dehydrogenase, Chain A, domain 1"/>
    <property type="match status" value="2"/>
</dbReference>